<accession>A0A1I7IHN0</accession>
<dbReference type="GO" id="GO:0016787">
    <property type="term" value="F:hydrolase activity"/>
    <property type="evidence" value="ECO:0007669"/>
    <property type="project" value="InterPro"/>
</dbReference>
<protein>
    <submittedName>
        <fullName evidence="2">Carboxymethylenebutenolidase</fullName>
    </submittedName>
</protein>
<dbReference type="PANTHER" id="PTHR46623">
    <property type="entry name" value="CARBOXYMETHYLENEBUTENOLIDASE-RELATED"/>
    <property type="match status" value="1"/>
</dbReference>
<evidence type="ECO:0000259" key="1">
    <source>
        <dbReference type="Pfam" id="PF01738"/>
    </source>
</evidence>
<name>A0A1I7IHN0_9BACL</name>
<dbReference type="SUPFAM" id="SSF53474">
    <property type="entry name" value="alpha/beta-Hydrolases"/>
    <property type="match status" value="1"/>
</dbReference>
<dbReference type="Gene3D" id="3.40.50.1820">
    <property type="entry name" value="alpha/beta hydrolase"/>
    <property type="match status" value="1"/>
</dbReference>
<dbReference type="PANTHER" id="PTHR46623:SF6">
    <property type="entry name" value="ALPHA_BETA-HYDROLASES SUPERFAMILY PROTEIN"/>
    <property type="match status" value="1"/>
</dbReference>
<dbReference type="EMBL" id="FPBV01000006">
    <property type="protein sequence ID" value="SFU72431.1"/>
    <property type="molecule type" value="Genomic_DNA"/>
</dbReference>
<evidence type="ECO:0000313" key="3">
    <source>
        <dbReference type="Proteomes" id="UP000183508"/>
    </source>
</evidence>
<dbReference type="InterPro" id="IPR002925">
    <property type="entry name" value="Dienelactn_hydro"/>
</dbReference>
<reference evidence="3" key="1">
    <citation type="submission" date="2016-10" db="EMBL/GenBank/DDBJ databases">
        <authorList>
            <person name="Varghese N."/>
        </authorList>
    </citation>
    <scope>NUCLEOTIDE SEQUENCE [LARGE SCALE GENOMIC DNA]</scope>
    <source>
        <strain evidence="3">DSM 17980</strain>
    </source>
</reference>
<proteinExistence type="predicted"/>
<gene>
    <name evidence="2" type="ORF">SAMN05421543_106226</name>
</gene>
<dbReference type="eggNOG" id="COG0412">
    <property type="taxonomic scope" value="Bacteria"/>
</dbReference>
<organism evidence="2 3">
    <name type="scientific">Alicyclobacillus macrosporangiidus</name>
    <dbReference type="NCBI Taxonomy" id="392015"/>
    <lineage>
        <taxon>Bacteria</taxon>
        <taxon>Bacillati</taxon>
        <taxon>Bacillota</taxon>
        <taxon>Bacilli</taxon>
        <taxon>Bacillales</taxon>
        <taxon>Alicyclobacillaceae</taxon>
        <taxon>Alicyclobacillus</taxon>
    </lineage>
</organism>
<feature type="domain" description="Dienelactone hydrolase" evidence="1">
    <location>
        <begin position="18"/>
        <end position="268"/>
    </location>
</feature>
<dbReference type="InterPro" id="IPR029058">
    <property type="entry name" value="AB_hydrolase_fold"/>
</dbReference>
<dbReference type="RefSeq" id="WP_074951200.1">
    <property type="nucleotide sequence ID" value="NZ_FPBV01000006.1"/>
</dbReference>
<dbReference type="OrthoDB" id="9771666at2"/>
<dbReference type="STRING" id="392015.SAMN05421543_106226"/>
<dbReference type="AlphaFoldDB" id="A0A1I7IHN0"/>
<dbReference type="Proteomes" id="UP000183508">
    <property type="component" value="Unassembled WGS sequence"/>
</dbReference>
<dbReference type="InterPro" id="IPR051049">
    <property type="entry name" value="Dienelactone_hydrolase-like"/>
</dbReference>
<keyword evidence="3" id="KW-1185">Reference proteome</keyword>
<evidence type="ECO:0000313" key="2">
    <source>
        <dbReference type="EMBL" id="SFU72431.1"/>
    </source>
</evidence>
<sequence>MSLITQWVRYGDQNEYSGYLAKPRRAGGPLPAVMVIQEIWGVDAHIQDVVERFAKAGYTAFAPDLYSRNGERPAVLASDRIEAVKSFLDSLPPSAWHDAQAREAALARLPGEEGKRIQETFTTLFGGLQVDKYMPQLLETAAYLRTGCEHSQGQPVMSIGFCLGGALSARLACQDEALKGAVIFYGHAPDPALVSGVRCPVRGFYGGLDHRITDQVPGLAEAMRAAGKDFQYTVYEGAQHAFFNDTRSAYHPEASRDAFAQVLGFFNGIAKAGA</sequence>
<dbReference type="Pfam" id="PF01738">
    <property type="entry name" value="DLH"/>
    <property type="match status" value="1"/>
</dbReference>